<dbReference type="EMBL" id="CP014859">
    <property type="protein sequence ID" value="AOS64614.1"/>
    <property type="molecule type" value="Genomic_DNA"/>
</dbReference>
<accession>A0AAC9HSM9</accession>
<dbReference type="InterPro" id="IPR045685">
    <property type="entry name" value="DUF6190"/>
</dbReference>
<dbReference type="KEGG" id="ahm:TL08_19115"/>
<name>A0AAC9HSM9_9PSEU</name>
<dbReference type="Proteomes" id="UP000095210">
    <property type="component" value="Chromosome"/>
</dbReference>
<keyword evidence="2" id="KW-1185">Reference proteome</keyword>
<protein>
    <submittedName>
        <fullName evidence="1">Uncharacterized protein</fullName>
    </submittedName>
</protein>
<dbReference type="Pfam" id="PF19689">
    <property type="entry name" value="DUF6190"/>
    <property type="match status" value="1"/>
</dbReference>
<gene>
    <name evidence="1" type="ORF">TL08_19115</name>
</gene>
<sequence length="172" mass="19508">MRAEHIDATLFLGMHAFDESIRRACKNFFVERLADSTVVMSFEQVGRCDALVWRYGRAEQDDYYPFMDVLHTDMDIQRRPYGLRDVEAAQAANLTGLDLIERLTVGMVLADGGELVTISPRLLDLADAPTRAPSVGEELAFPKPLEELYQRSLALRVQGEDLLTCTRERSFH</sequence>
<evidence type="ECO:0000313" key="1">
    <source>
        <dbReference type="EMBL" id="AOS64614.1"/>
    </source>
</evidence>
<dbReference type="RefSeq" id="WP_069850863.1">
    <property type="nucleotide sequence ID" value="NZ_CP014859.1"/>
</dbReference>
<evidence type="ECO:0000313" key="2">
    <source>
        <dbReference type="Proteomes" id="UP000095210"/>
    </source>
</evidence>
<reference evidence="2" key="1">
    <citation type="submission" date="2016-03" db="EMBL/GenBank/DDBJ databases">
        <title>Complete genome sequence of the type strain Actinoalloteichus hymeniacidonis DSM 45092.</title>
        <authorList>
            <person name="Schaffert L."/>
            <person name="Albersmeier A."/>
            <person name="Winkler A."/>
            <person name="Kalinowski J."/>
            <person name="Zotchev S."/>
            <person name="Ruckert C."/>
        </authorList>
    </citation>
    <scope>NUCLEOTIDE SEQUENCE [LARGE SCALE GENOMIC DNA]</scope>
    <source>
        <strain evidence="2">HPA177(T) (DSM 45092(T))</strain>
    </source>
</reference>
<organism evidence="1 2">
    <name type="scientific">Actinoalloteichus hymeniacidonis</name>
    <dbReference type="NCBI Taxonomy" id="340345"/>
    <lineage>
        <taxon>Bacteria</taxon>
        <taxon>Bacillati</taxon>
        <taxon>Actinomycetota</taxon>
        <taxon>Actinomycetes</taxon>
        <taxon>Pseudonocardiales</taxon>
        <taxon>Pseudonocardiaceae</taxon>
        <taxon>Actinoalloteichus</taxon>
    </lineage>
</organism>
<dbReference type="AlphaFoldDB" id="A0AAC9HSM9"/>
<proteinExistence type="predicted"/>